<proteinExistence type="predicted"/>
<name>A0A857DFN8_9FIRM</name>
<dbReference type="PANTHER" id="PTHR11669:SF8">
    <property type="entry name" value="DNA POLYMERASE III SUBUNIT DELTA"/>
    <property type="match status" value="1"/>
</dbReference>
<organism evidence="1 2">
    <name type="scientific">Dehalobacter restrictus</name>
    <dbReference type="NCBI Taxonomy" id="55583"/>
    <lineage>
        <taxon>Bacteria</taxon>
        <taxon>Bacillati</taxon>
        <taxon>Bacillota</taxon>
        <taxon>Clostridia</taxon>
        <taxon>Eubacteriales</taxon>
        <taxon>Desulfitobacteriaceae</taxon>
        <taxon>Dehalobacter</taxon>
    </lineage>
</organism>
<reference evidence="1 2" key="1">
    <citation type="submission" date="2019-12" db="EMBL/GenBank/DDBJ databases">
        <title>Sequence classification of anaerobic respiratory reductive dehalogenases: First we see many, then we see few.</title>
        <authorList>
            <person name="Molenda O."/>
            <person name="Puentes Jacome L.A."/>
            <person name="Cao X."/>
            <person name="Nesbo C.L."/>
            <person name="Tang S."/>
            <person name="Morson N."/>
            <person name="Patron J."/>
            <person name="Lomheim L."/>
            <person name="Wishart D.S."/>
            <person name="Edwards E.A."/>
        </authorList>
    </citation>
    <scope>NUCLEOTIDE SEQUENCE [LARGE SCALE GENOMIC DNA]</scope>
    <source>
        <strain evidence="1 2">12DCA</strain>
    </source>
</reference>
<dbReference type="RefSeq" id="WP_019224868.1">
    <property type="nucleotide sequence ID" value="NZ_CP046996.1"/>
</dbReference>
<dbReference type="PANTHER" id="PTHR11669">
    <property type="entry name" value="REPLICATION FACTOR C / DNA POLYMERASE III GAMMA-TAU SUBUNIT"/>
    <property type="match status" value="1"/>
</dbReference>
<dbReference type="InterPro" id="IPR050238">
    <property type="entry name" value="DNA_Rep/Repair_Clamp_Loader"/>
</dbReference>
<evidence type="ECO:0000313" key="1">
    <source>
        <dbReference type="EMBL" id="QGZ99321.1"/>
    </source>
</evidence>
<accession>A0A857DFN8</accession>
<sequence>MGINYTLLTKAALEGKLAHFLLFHGSGMIERERAVRDLALMLNCRKENKPCRECPDCKKMLSGNHPDFHMIKPQKTSIGIEQIIQIQGKLYRKTYEGKFRICLIDQADKLTLPAANALLKLAEEPPDHTLIVLSAGNAEGIINTLRSRAQEVYFSSPAESDWLEETDAFRLSGGDPDLARKIQEVGLSRIKSLSGNYLEAIDKKDFLKMFALFPMEREEGQLLLQVLAVVLKEMVIKGQQSPQVLKEITQMTEAVRRQVNHRLALEVLALKHLKLGGTDIG</sequence>
<dbReference type="AlphaFoldDB" id="A0A857DFN8"/>
<gene>
    <name evidence="1" type="ORF">GQ588_00855</name>
</gene>
<dbReference type="Gene3D" id="3.40.50.300">
    <property type="entry name" value="P-loop containing nucleotide triphosphate hydrolases"/>
    <property type="match status" value="1"/>
</dbReference>
<evidence type="ECO:0000313" key="2">
    <source>
        <dbReference type="Proteomes" id="UP000430508"/>
    </source>
</evidence>
<protein>
    <submittedName>
        <fullName evidence="1">DNA polymerase III subunit delta</fullName>
    </submittedName>
</protein>
<dbReference type="Proteomes" id="UP000430508">
    <property type="component" value="Chromosome"/>
</dbReference>
<dbReference type="SUPFAM" id="SSF52540">
    <property type="entry name" value="P-loop containing nucleoside triphosphate hydrolases"/>
    <property type="match status" value="1"/>
</dbReference>
<dbReference type="EMBL" id="CP046996">
    <property type="protein sequence ID" value="QGZ99321.1"/>
    <property type="molecule type" value="Genomic_DNA"/>
</dbReference>
<dbReference type="Pfam" id="PF13177">
    <property type="entry name" value="DNA_pol3_delta2"/>
    <property type="match status" value="1"/>
</dbReference>
<dbReference type="GO" id="GO:0006261">
    <property type="term" value="P:DNA-templated DNA replication"/>
    <property type="evidence" value="ECO:0007669"/>
    <property type="project" value="TreeGrafter"/>
</dbReference>
<dbReference type="InterPro" id="IPR027417">
    <property type="entry name" value="P-loop_NTPase"/>
</dbReference>